<sequence length="370" mass="41765">MDTTLIPLPTAAATAPGAIDADADGFPSFSLVLADGRASRVQVRTGGSVALHVDGEPRALLLARIDATHVSIEIAPGDAGRLERQPPEVLLPLLAEYFSRPVNVSSVEFTLPVGHAWAVDAVRRGVFDEIVDGAAGCRLRCHRATFWQHPAPWLRATSSAGYPPRYTITNHHRHPVRPPKPQGLVYERRMPHLDLTFSLRTLDVGRDVETFNRWMNLPSVARVWDQADDVKTHTEYLAAQAADPHTLTLFGCFDDEPFAYFEVYWVKEDRLAPFCDAGDYDRGLHILVGNRRHQGPAKLEAWLRSLFHYMFLDDPRTQRLFGEPRIDNERWIAYMQEQGGSKLKEFDFPHKRAALVSISRETYFESYGPR</sequence>
<evidence type="ECO:0000313" key="3">
    <source>
        <dbReference type="EMBL" id="VWB33905.1"/>
    </source>
</evidence>
<dbReference type="Gene3D" id="3.40.630.30">
    <property type="match status" value="1"/>
</dbReference>
<dbReference type="AlphaFoldDB" id="A0A6P2ITL3"/>
<keyword evidence="3" id="KW-0808">Transferase</keyword>
<gene>
    <name evidence="3" type="ORF">BPA30113_01334</name>
</gene>
<dbReference type="EMBL" id="CABVQD010000003">
    <property type="protein sequence ID" value="VWB33905.1"/>
    <property type="molecule type" value="Genomic_DNA"/>
</dbReference>
<dbReference type="InterPro" id="IPR016181">
    <property type="entry name" value="Acyl_CoA_acyltransferase"/>
</dbReference>
<name>A0A6P2ITL3_9BURK</name>
<evidence type="ECO:0000313" key="4">
    <source>
        <dbReference type="Proteomes" id="UP000494330"/>
    </source>
</evidence>
<comment type="pathway">
    <text evidence="1">Siderophore biosynthesis.</text>
</comment>
<dbReference type="PANTHER" id="PTHR31438">
    <property type="entry name" value="LYSINE N-ACYLTRANSFERASE C17G9.06C-RELATED"/>
    <property type="match status" value="1"/>
</dbReference>
<dbReference type="InterPro" id="IPR019432">
    <property type="entry name" value="Acyltransferase_MbtK/IucB-like"/>
</dbReference>
<reference evidence="3 4" key="1">
    <citation type="submission" date="2019-09" db="EMBL/GenBank/DDBJ databases">
        <authorList>
            <person name="Depoorter E."/>
        </authorList>
    </citation>
    <scope>NUCLEOTIDE SEQUENCE [LARGE SCALE GENOMIC DNA]</scope>
    <source>
        <strain evidence="3">LMG 30113</strain>
    </source>
</reference>
<feature type="domain" description="Acyltransferase MbtK/IucB-like conserved" evidence="2">
    <location>
        <begin position="200"/>
        <end position="247"/>
    </location>
</feature>
<dbReference type="GO" id="GO:0019290">
    <property type="term" value="P:siderophore biosynthetic process"/>
    <property type="evidence" value="ECO:0007669"/>
    <property type="project" value="InterPro"/>
</dbReference>
<organism evidence="3 4">
    <name type="scientific">Burkholderia paludis</name>
    <dbReference type="NCBI Taxonomy" id="1506587"/>
    <lineage>
        <taxon>Bacteria</taxon>
        <taxon>Pseudomonadati</taxon>
        <taxon>Pseudomonadota</taxon>
        <taxon>Betaproteobacteria</taxon>
        <taxon>Burkholderiales</taxon>
        <taxon>Burkholderiaceae</taxon>
        <taxon>Burkholderia</taxon>
        <taxon>Burkholderia cepacia complex</taxon>
    </lineage>
</organism>
<protein>
    <submittedName>
        <fullName evidence="3">Acetyl-CoA acetyltransferase</fullName>
    </submittedName>
</protein>
<dbReference type="GO" id="GO:0016410">
    <property type="term" value="F:N-acyltransferase activity"/>
    <property type="evidence" value="ECO:0007669"/>
    <property type="project" value="TreeGrafter"/>
</dbReference>
<proteinExistence type="predicted"/>
<evidence type="ECO:0000256" key="1">
    <source>
        <dbReference type="ARBA" id="ARBA00004924"/>
    </source>
</evidence>
<dbReference type="SUPFAM" id="SSF55729">
    <property type="entry name" value="Acyl-CoA N-acyltransferases (Nat)"/>
    <property type="match status" value="1"/>
</dbReference>
<evidence type="ECO:0000259" key="2">
    <source>
        <dbReference type="SMART" id="SM01006"/>
    </source>
</evidence>
<accession>A0A6P2ITL3</accession>
<dbReference type="RefSeq" id="WP_152601809.1">
    <property type="nucleotide sequence ID" value="NZ_CABVQD010000003.1"/>
</dbReference>
<dbReference type="SMART" id="SM01006">
    <property type="entry name" value="AlcB"/>
    <property type="match status" value="1"/>
</dbReference>
<dbReference type="PANTHER" id="PTHR31438:SF1">
    <property type="entry name" value="LYSINE N-ACYLTRANSFERASE C17G9.06C-RELATED"/>
    <property type="match status" value="1"/>
</dbReference>
<keyword evidence="4" id="KW-1185">Reference proteome</keyword>
<dbReference type="Pfam" id="PF13523">
    <property type="entry name" value="Acetyltransf_8"/>
    <property type="match status" value="1"/>
</dbReference>
<dbReference type="Proteomes" id="UP000494330">
    <property type="component" value="Unassembled WGS sequence"/>
</dbReference>